<keyword evidence="3" id="KW-1185">Reference proteome</keyword>
<reference evidence="2 3" key="1">
    <citation type="journal article" date="2019" name="Sci. Rep.">
        <title>Orb-weaving spider Araneus ventricosus genome elucidates the spidroin gene catalogue.</title>
        <authorList>
            <person name="Kono N."/>
            <person name="Nakamura H."/>
            <person name="Ohtoshi R."/>
            <person name="Moran D.A.P."/>
            <person name="Shinohara A."/>
            <person name="Yoshida Y."/>
            <person name="Fujiwara M."/>
            <person name="Mori M."/>
            <person name="Tomita M."/>
            <person name="Arakawa K."/>
        </authorList>
    </citation>
    <scope>NUCLEOTIDE SEQUENCE [LARGE SCALE GENOMIC DNA]</scope>
</reference>
<dbReference type="Gene3D" id="3.80.10.10">
    <property type="entry name" value="Ribonuclease Inhibitor"/>
    <property type="match status" value="1"/>
</dbReference>
<dbReference type="InterPro" id="IPR032675">
    <property type="entry name" value="LRR_dom_sf"/>
</dbReference>
<accession>A0A4Y2GM74</accession>
<gene>
    <name evidence="2" type="ORF">AVEN_24094_1</name>
</gene>
<evidence type="ECO:0000256" key="1">
    <source>
        <dbReference type="SAM" id="MobiDB-lite"/>
    </source>
</evidence>
<feature type="region of interest" description="Disordered" evidence="1">
    <location>
        <begin position="180"/>
        <end position="212"/>
    </location>
</feature>
<sequence>MASVLFFSLLQRPYFAISTTRDIELKVIRCFYFVDMEPSYTIETASRGALAKMQEIGHGLQMVEFQLIQDEVQLDFPNLEAIEGFINDVLHYLTNVRSLRFFNNCTNGNLEAVSTSCEQLEHLYLYRCPVLDDGLESVLINFPGITLEVENCYEVYNDAITRLRRDFINADIIYTDDRIGDENSDSDGSYMDENEYNESKDFQQQHSSDSDD</sequence>
<proteinExistence type="predicted"/>
<name>A0A4Y2GM74_ARAVE</name>
<dbReference type="AlphaFoldDB" id="A0A4Y2GM74"/>
<evidence type="ECO:0000313" key="3">
    <source>
        <dbReference type="Proteomes" id="UP000499080"/>
    </source>
</evidence>
<dbReference type="EMBL" id="BGPR01001434">
    <property type="protein sequence ID" value="GBM53815.1"/>
    <property type="molecule type" value="Genomic_DNA"/>
</dbReference>
<evidence type="ECO:0000313" key="2">
    <source>
        <dbReference type="EMBL" id="GBM53815.1"/>
    </source>
</evidence>
<dbReference type="Proteomes" id="UP000499080">
    <property type="component" value="Unassembled WGS sequence"/>
</dbReference>
<comment type="caution">
    <text evidence="2">The sequence shown here is derived from an EMBL/GenBank/DDBJ whole genome shotgun (WGS) entry which is preliminary data.</text>
</comment>
<protein>
    <submittedName>
        <fullName evidence="2">Uncharacterized protein</fullName>
    </submittedName>
</protein>
<dbReference type="SUPFAM" id="SSF52047">
    <property type="entry name" value="RNI-like"/>
    <property type="match status" value="1"/>
</dbReference>
<feature type="compositionally biased region" description="Acidic residues" evidence="1">
    <location>
        <begin position="182"/>
        <end position="196"/>
    </location>
</feature>
<organism evidence="2 3">
    <name type="scientific">Araneus ventricosus</name>
    <name type="common">Orbweaver spider</name>
    <name type="synonym">Epeira ventricosa</name>
    <dbReference type="NCBI Taxonomy" id="182803"/>
    <lineage>
        <taxon>Eukaryota</taxon>
        <taxon>Metazoa</taxon>
        <taxon>Ecdysozoa</taxon>
        <taxon>Arthropoda</taxon>
        <taxon>Chelicerata</taxon>
        <taxon>Arachnida</taxon>
        <taxon>Araneae</taxon>
        <taxon>Araneomorphae</taxon>
        <taxon>Entelegynae</taxon>
        <taxon>Araneoidea</taxon>
        <taxon>Araneidae</taxon>
        <taxon>Araneus</taxon>
    </lineage>
</organism>